<dbReference type="InterPro" id="IPR050808">
    <property type="entry name" value="Phage_Integrase"/>
</dbReference>
<evidence type="ECO:0000259" key="6">
    <source>
        <dbReference type="PROSITE" id="PS51898"/>
    </source>
</evidence>
<evidence type="ECO:0000313" key="8">
    <source>
        <dbReference type="EMBL" id="MZR23902.1"/>
    </source>
</evidence>
<evidence type="ECO:0000256" key="5">
    <source>
        <dbReference type="PROSITE-ProRule" id="PRU01248"/>
    </source>
</evidence>
<dbReference type="InterPro" id="IPR038488">
    <property type="entry name" value="Integrase_DNA-bd_sf"/>
</dbReference>
<dbReference type="PROSITE" id="PS51900">
    <property type="entry name" value="CB"/>
    <property type="match status" value="1"/>
</dbReference>
<keyword evidence="2" id="KW-0229">DNA integration</keyword>
<protein>
    <submittedName>
        <fullName evidence="8">DUF4102 domain-containing protein</fullName>
    </submittedName>
</protein>
<organism evidence="8 9">
    <name type="scientific">Sneathiella chungangensis</name>
    <dbReference type="NCBI Taxonomy" id="1418234"/>
    <lineage>
        <taxon>Bacteria</taxon>
        <taxon>Pseudomonadati</taxon>
        <taxon>Pseudomonadota</taxon>
        <taxon>Alphaproteobacteria</taxon>
        <taxon>Sneathiellales</taxon>
        <taxon>Sneathiellaceae</taxon>
        <taxon>Sneathiella</taxon>
    </lineage>
</organism>
<reference evidence="8 9" key="1">
    <citation type="journal article" date="2014" name="Int. J. Syst. Evol. Microbiol.">
        <title>Sneathiella chungangensis sp. nov., isolated from a marine sand, and emended description of the genus Sneathiella.</title>
        <authorList>
            <person name="Siamphan C."/>
            <person name="Kim H."/>
            <person name="Lee J.S."/>
            <person name="Kim W."/>
        </authorList>
    </citation>
    <scope>NUCLEOTIDE SEQUENCE [LARGE SCALE GENOMIC DNA]</scope>
    <source>
        <strain evidence="8 9">KCTC 32476</strain>
    </source>
</reference>
<feature type="domain" description="Tyr recombinase" evidence="6">
    <location>
        <begin position="228"/>
        <end position="402"/>
    </location>
</feature>
<evidence type="ECO:0000256" key="1">
    <source>
        <dbReference type="ARBA" id="ARBA00008857"/>
    </source>
</evidence>
<dbReference type="InterPro" id="IPR010998">
    <property type="entry name" value="Integrase_recombinase_N"/>
</dbReference>
<dbReference type="OrthoDB" id="7615137at2"/>
<gene>
    <name evidence="8" type="ORF">GQF03_16315</name>
</gene>
<dbReference type="InterPro" id="IPR025166">
    <property type="entry name" value="Integrase_DNA_bind_dom"/>
</dbReference>
<proteinExistence type="inferred from homology"/>
<comment type="caution">
    <text evidence="8">The sequence shown here is derived from an EMBL/GenBank/DDBJ whole genome shotgun (WGS) entry which is preliminary data.</text>
</comment>
<dbReference type="InterPro" id="IPR002104">
    <property type="entry name" value="Integrase_catalytic"/>
</dbReference>
<sequence length="429" mass="47148">MAHLTKRQIDTTLANATTEIRLWDDDPRGLGLRIKPGGTGTFFVQYRSPVTYKKVRFSFGQYGRLTIVQARDKAKRLFENISKGIDPAIEKRLAKQTAETAARMAEFCDDYMHDARMGIVTYRGKAKKASTLAIDSGRIERHIKPLLGNKFVRDITTKDIEKAMHDIRLGKTAVDVKTGFRGRAIVKGGSGTAARTITLLGSIFSYAVKQGLRDDNPVRGVEIPKDGKRARILSPDEYKALGDAMADFENSGANPIAIRAYRALALSGCRRGEIFGLKKSEVDPHSSCLRLEDTKTGQQVRPVGRLVIECVSQSHIDQNSVYVFPASSGDGHLKDAKLFGRICAAAKLNDVTLHTLRHSFASVALELEYSEMTVGGLLGHRVNSITSLYAHHVDKALVAAADRVSAFIAARMEGNEAKGADVIELHNRR</sequence>
<accession>A0A845MJU5</accession>
<dbReference type="Gene3D" id="1.10.443.10">
    <property type="entry name" value="Intergrase catalytic core"/>
    <property type="match status" value="1"/>
</dbReference>
<name>A0A845MJU5_9PROT</name>
<dbReference type="PANTHER" id="PTHR30629:SF2">
    <property type="entry name" value="PROPHAGE INTEGRASE INTS-RELATED"/>
    <property type="match status" value="1"/>
</dbReference>
<dbReference type="GO" id="GO:0003677">
    <property type="term" value="F:DNA binding"/>
    <property type="evidence" value="ECO:0007669"/>
    <property type="project" value="UniProtKB-UniRule"/>
</dbReference>
<dbReference type="Gene3D" id="3.30.160.390">
    <property type="entry name" value="Integrase, DNA-binding domain"/>
    <property type="match status" value="1"/>
</dbReference>
<keyword evidence="9" id="KW-1185">Reference proteome</keyword>
<evidence type="ECO:0000259" key="7">
    <source>
        <dbReference type="PROSITE" id="PS51900"/>
    </source>
</evidence>
<evidence type="ECO:0000256" key="3">
    <source>
        <dbReference type="ARBA" id="ARBA00023125"/>
    </source>
</evidence>
<dbReference type="AlphaFoldDB" id="A0A845MJU5"/>
<feature type="domain" description="Core-binding (CB)" evidence="7">
    <location>
        <begin position="110"/>
        <end position="208"/>
    </location>
</feature>
<evidence type="ECO:0000256" key="2">
    <source>
        <dbReference type="ARBA" id="ARBA00022908"/>
    </source>
</evidence>
<dbReference type="EMBL" id="WTVA01000015">
    <property type="protein sequence ID" value="MZR23902.1"/>
    <property type="molecule type" value="Genomic_DNA"/>
</dbReference>
<keyword evidence="4" id="KW-0233">DNA recombination</keyword>
<dbReference type="InterPro" id="IPR044068">
    <property type="entry name" value="CB"/>
</dbReference>
<dbReference type="PANTHER" id="PTHR30629">
    <property type="entry name" value="PROPHAGE INTEGRASE"/>
    <property type="match status" value="1"/>
</dbReference>
<dbReference type="PROSITE" id="PS51898">
    <property type="entry name" value="TYR_RECOMBINASE"/>
    <property type="match status" value="1"/>
</dbReference>
<comment type="similarity">
    <text evidence="1">Belongs to the 'phage' integrase family.</text>
</comment>
<dbReference type="Pfam" id="PF13356">
    <property type="entry name" value="Arm-DNA-bind_3"/>
    <property type="match status" value="1"/>
</dbReference>
<evidence type="ECO:0000256" key="4">
    <source>
        <dbReference type="ARBA" id="ARBA00023172"/>
    </source>
</evidence>
<dbReference type="GO" id="GO:0006310">
    <property type="term" value="P:DNA recombination"/>
    <property type="evidence" value="ECO:0007669"/>
    <property type="project" value="UniProtKB-KW"/>
</dbReference>
<dbReference type="InterPro" id="IPR013762">
    <property type="entry name" value="Integrase-like_cat_sf"/>
</dbReference>
<evidence type="ECO:0000313" key="9">
    <source>
        <dbReference type="Proteomes" id="UP000445696"/>
    </source>
</evidence>
<dbReference type="RefSeq" id="WP_161340328.1">
    <property type="nucleotide sequence ID" value="NZ_JBHSDG010000003.1"/>
</dbReference>
<dbReference type="GO" id="GO:0015074">
    <property type="term" value="P:DNA integration"/>
    <property type="evidence" value="ECO:0007669"/>
    <property type="project" value="UniProtKB-KW"/>
</dbReference>
<dbReference type="Gene3D" id="1.10.150.130">
    <property type="match status" value="1"/>
</dbReference>
<dbReference type="InterPro" id="IPR011010">
    <property type="entry name" value="DNA_brk_join_enz"/>
</dbReference>
<keyword evidence="3 5" id="KW-0238">DNA-binding</keyword>
<dbReference type="Proteomes" id="UP000445696">
    <property type="component" value="Unassembled WGS sequence"/>
</dbReference>
<dbReference type="Pfam" id="PF00589">
    <property type="entry name" value="Phage_integrase"/>
    <property type="match status" value="1"/>
</dbReference>
<dbReference type="SUPFAM" id="SSF56349">
    <property type="entry name" value="DNA breaking-rejoining enzymes"/>
    <property type="match status" value="1"/>
</dbReference>